<proteinExistence type="predicted"/>
<reference evidence="2" key="1">
    <citation type="submission" date="2021-02" db="EMBL/GenBank/DDBJ databases">
        <authorList>
            <person name="Steward A R."/>
        </authorList>
    </citation>
    <scope>NUCLEOTIDE SEQUENCE</scope>
</reference>
<protein>
    <submittedName>
        <fullName evidence="2">Uncharacterized protein</fullName>
    </submittedName>
</protein>
<feature type="region of interest" description="Disordered" evidence="1">
    <location>
        <begin position="10"/>
        <end position="47"/>
    </location>
</feature>
<accession>A0A821M0J7</accession>
<dbReference type="EMBL" id="CAJOBZ010000002">
    <property type="protein sequence ID" value="CAF4758562.1"/>
    <property type="molecule type" value="Genomic_DNA"/>
</dbReference>
<keyword evidence="3" id="KW-1185">Reference proteome</keyword>
<evidence type="ECO:0000313" key="2">
    <source>
        <dbReference type="EMBL" id="CAF4758562.1"/>
    </source>
</evidence>
<organism evidence="2 3">
    <name type="scientific">Pieris macdunnoughi</name>
    <dbReference type="NCBI Taxonomy" id="345717"/>
    <lineage>
        <taxon>Eukaryota</taxon>
        <taxon>Metazoa</taxon>
        <taxon>Ecdysozoa</taxon>
        <taxon>Arthropoda</taxon>
        <taxon>Hexapoda</taxon>
        <taxon>Insecta</taxon>
        <taxon>Pterygota</taxon>
        <taxon>Neoptera</taxon>
        <taxon>Endopterygota</taxon>
        <taxon>Lepidoptera</taxon>
        <taxon>Glossata</taxon>
        <taxon>Ditrysia</taxon>
        <taxon>Papilionoidea</taxon>
        <taxon>Pieridae</taxon>
        <taxon>Pierinae</taxon>
        <taxon>Pieris</taxon>
    </lineage>
</organism>
<name>A0A821M0J7_9NEOP</name>
<evidence type="ECO:0000256" key="1">
    <source>
        <dbReference type="SAM" id="MobiDB-lite"/>
    </source>
</evidence>
<feature type="compositionally biased region" description="Basic and acidic residues" evidence="1">
    <location>
        <begin position="24"/>
        <end position="35"/>
    </location>
</feature>
<gene>
    <name evidence="2" type="ORF">PMACD_LOCUS1170</name>
</gene>
<dbReference type="AlphaFoldDB" id="A0A821M0J7"/>
<sequence>MREVRSFLQVATSSDGSPILQRRRTGDCRKSEKGKSKPPLKSSTHKDSLVVAAAPKTKRGKEMAILLDCRLDVCRQSRLSQAQRQFKRMTKAEWSKMIEVDKPPLRQPRLASPHRCVFRRALRQDVTYAAALKETRAKVDLKEAEGVKFHPAATGATMLDDSVTILINCARPSRAIVK</sequence>
<dbReference type="Proteomes" id="UP000663880">
    <property type="component" value="Unassembled WGS sequence"/>
</dbReference>
<comment type="caution">
    <text evidence="2">The sequence shown here is derived from an EMBL/GenBank/DDBJ whole genome shotgun (WGS) entry which is preliminary data.</text>
</comment>
<evidence type="ECO:0000313" key="3">
    <source>
        <dbReference type="Proteomes" id="UP000663880"/>
    </source>
</evidence>